<organism evidence="1 2">
    <name type="scientific">Clonorchis sinensis</name>
    <name type="common">Chinese liver fluke</name>
    <dbReference type="NCBI Taxonomy" id="79923"/>
    <lineage>
        <taxon>Eukaryota</taxon>
        <taxon>Metazoa</taxon>
        <taxon>Spiralia</taxon>
        <taxon>Lophotrochozoa</taxon>
        <taxon>Platyhelminthes</taxon>
        <taxon>Trematoda</taxon>
        <taxon>Digenea</taxon>
        <taxon>Opisthorchiida</taxon>
        <taxon>Opisthorchiata</taxon>
        <taxon>Opisthorchiidae</taxon>
        <taxon>Clonorchis</taxon>
    </lineage>
</organism>
<evidence type="ECO:0000313" key="2">
    <source>
        <dbReference type="Proteomes" id="UP000008909"/>
    </source>
</evidence>
<protein>
    <submittedName>
        <fullName evidence="1">Uncharacterized protein</fullName>
    </submittedName>
</protein>
<dbReference type="AlphaFoldDB" id="G7Y6T5"/>
<evidence type="ECO:0000313" key="1">
    <source>
        <dbReference type="EMBL" id="GAA48670.1"/>
    </source>
</evidence>
<sequence length="297" mass="34146">MEQKCAVAKYALEERIKDLNLLRKEHESTAEQYEDTQLSNMRIESVNSRNEIRRRKKSLRELEEPGRMIHSVEHDQLKIHCRNALREIQRLETVCAHVKACANRIGSQLASLRDERNHILFKCELITLLISRSWPKILALKRLAGRNSWKTNELLIVHNCGLFKLLLVFAYKMTRLDETGLPLGGPLRFAPTNPFVEEKPSGSVQTLLWKFVIQQAATNISTHYQVAFPNTTDFSSRMLLGDGVEHAKNKETSNLELVVHVDPCYIFAQKMTQKSWNSRYSRVVVAQFIGPSFTSLS</sequence>
<reference key="2">
    <citation type="submission" date="2011-10" db="EMBL/GenBank/DDBJ databases">
        <title>The genome and transcriptome sequence of Clonorchis sinensis provide insights into the carcinogenic liver fluke.</title>
        <authorList>
            <person name="Wang X."/>
            <person name="Huang Y."/>
            <person name="Chen W."/>
            <person name="Liu H."/>
            <person name="Guo L."/>
            <person name="Chen Y."/>
            <person name="Luo F."/>
            <person name="Zhou W."/>
            <person name="Sun J."/>
            <person name="Mao Q."/>
            <person name="Liang P."/>
            <person name="Zhou C."/>
            <person name="Tian Y."/>
            <person name="Men J."/>
            <person name="Lv X."/>
            <person name="Huang L."/>
            <person name="Zhou J."/>
            <person name="Hu Y."/>
            <person name="Li R."/>
            <person name="Zhang F."/>
            <person name="Lei H."/>
            <person name="Li X."/>
            <person name="Hu X."/>
            <person name="Liang C."/>
            <person name="Xu J."/>
            <person name="Wu Z."/>
            <person name="Yu X."/>
        </authorList>
    </citation>
    <scope>NUCLEOTIDE SEQUENCE</scope>
    <source>
        <strain>Henan</strain>
    </source>
</reference>
<accession>G7Y6T5</accession>
<reference evidence="1" key="1">
    <citation type="journal article" date="2011" name="Genome Biol.">
        <title>The draft genome of the carcinogenic human liver fluke Clonorchis sinensis.</title>
        <authorList>
            <person name="Wang X."/>
            <person name="Chen W."/>
            <person name="Huang Y."/>
            <person name="Sun J."/>
            <person name="Men J."/>
            <person name="Liu H."/>
            <person name="Luo F."/>
            <person name="Guo L."/>
            <person name="Lv X."/>
            <person name="Deng C."/>
            <person name="Zhou C."/>
            <person name="Fan Y."/>
            <person name="Li X."/>
            <person name="Huang L."/>
            <person name="Hu Y."/>
            <person name="Liang C."/>
            <person name="Hu X."/>
            <person name="Xu J."/>
            <person name="Yu X."/>
        </authorList>
    </citation>
    <scope>NUCLEOTIDE SEQUENCE [LARGE SCALE GENOMIC DNA]</scope>
    <source>
        <strain evidence="1">Henan</strain>
    </source>
</reference>
<name>G7Y6T5_CLOSI</name>
<keyword evidence="2" id="KW-1185">Reference proteome</keyword>
<dbReference type="EMBL" id="DF142902">
    <property type="protein sequence ID" value="GAA48670.1"/>
    <property type="molecule type" value="Genomic_DNA"/>
</dbReference>
<proteinExistence type="predicted"/>
<gene>
    <name evidence="1" type="ORF">CLF_101894</name>
</gene>
<dbReference type="Proteomes" id="UP000008909">
    <property type="component" value="Unassembled WGS sequence"/>
</dbReference>